<accession>A0A1Y5TL03</accession>
<dbReference type="AlphaFoldDB" id="A0A1Y5TL03"/>
<proteinExistence type="predicted"/>
<dbReference type="Proteomes" id="UP000193900">
    <property type="component" value="Unassembled WGS sequence"/>
</dbReference>
<feature type="signal peptide" evidence="1">
    <location>
        <begin position="1"/>
        <end position="24"/>
    </location>
</feature>
<evidence type="ECO:0000256" key="1">
    <source>
        <dbReference type="SAM" id="SignalP"/>
    </source>
</evidence>
<dbReference type="EMBL" id="FWFZ01000019">
    <property type="protein sequence ID" value="SLN66414.1"/>
    <property type="molecule type" value="Genomic_DNA"/>
</dbReference>
<keyword evidence="1" id="KW-0732">Signal</keyword>
<reference evidence="2 3" key="1">
    <citation type="submission" date="2017-03" db="EMBL/GenBank/DDBJ databases">
        <authorList>
            <person name="Afonso C.L."/>
            <person name="Miller P.J."/>
            <person name="Scott M.A."/>
            <person name="Spackman E."/>
            <person name="Goraichik I."/>
            <person name="Dimitrov K.M."/>
            <person name="Suarez D.L."/>
            <person name="Swayne D.E."/>
        </authorList>
    </citation>
    <scope>NUCLEOTIDE SEQUENCE [LARGE SCALE GENOMIC DNA]</scope>
    <source>
        <strain evidence="2 3">CECT 7023</strain>
    </source>
</reference>
<organism evidence="2 3">
    <name type="scientific">Roseisalinus antarcticus</name>
    <dbReference type="NCBI Taxonomy" id="254357"/>
    <lineage>
        <taxon>Bacteria</taxon>
        <taxon>Pseudomonadati</taxon>
        <taxon>Pseudomonadota</taxon>
        <taxon>Alphaproteobacteria</taxon>
        <taxon>Rhodobacterales</taxon>
        <taxon>Roseobacteraceae</taxon>
        <taxon>Roseisalinus</taxon>
    </lineage>
</organism>
<gene>
    <name evidence="2" type="ORF">ROA7023_03147</name>
</gene>
<evidence type="ECO:0000313" key="2">
    <source>
        <dbReference type="EMBL" id="SLN66414.1"/>
    </source>
</evidence>
<protein>
    <submittedName>
        <fullName evidence="2">Uncharacterized protein</fullName>
    </submittedName>
</protein>
<name>A0A1Y5TL03_9RHOB</name>
<evidence type="ECO:0000313" key="3">
    <source>
        <dbReference type="Proteomes" id="UP000193900"/>
    </source>
</evidence>
<keyword evidence="3" id="KW-1185">Reference proteome</keyword>
<feature type="chain" id="PRO_5012599414" evidence="1">
    <location>
        <begin position="25"/>
        <end position="136"/>
    </location>
</feature>
<sequence length="136" mass="15347">MQGRAMRWLVTCALISGTALSAQAETPLDAEAFDAITQGRTLTFLVDGAPYGIERYMADRRVLWSFLDGQCALGEWYPQDDSICFLYDIDPEAPQCWEVFKDGDGLRTVFTEDPDRPAIYRAREGDEEMICENFGT</sequence>